<protein>
    <submittedName>
        <fullName evidence="2">Uncharacterized protein</fullName>
    </submittedName>
</protein>
<keyword evidence="1" id="KW-1133">Transmembrane helix</keyword>
<sequence>MNVAYCCPAAVCAVTVTVNLCYASSACNRIGPVILKLFCSVSAATALFCSVIAGVCGVAVLFSLLFMMFVCYRDKLAEMDNAIDGNAEFQLLPSHDRKASFCSVVLLFCLWLFCLSNEKLIHPRNLLPGFFTVSDVRITTLRPHLHLSSPSY</sequence>
<keyword evidence="1" id="KW-0472">Membrane</keyword>
<dbReference type="Proteomes" id="UP000823749">
    <property type="component" value="Chromosome 2"/>
</dbReference>
<dbReference type="AlphaFoldDB" id="A0AAV6LAC6"/>
<gene>
    <name evidence="2" type="ORF">RHGRI_004911</name>
</gene>
<organism evidence="2 3">
    <name type="scientific">Rhododendron griersonianum</name>
    <dbReference type="NCBI Taxonomy" id="479676"/>
    <lineage>
        <taxon>Eukaryota</taxon>
        <taxon>Viridiplantae</taxon>
        <taxon>Streptophyta</taxon>
        <taxon>Embryophyta</taxon>
        <taxon>Tracheophyta</taxon>
        <taxon>Spermatophyta</taxon>
        <taxon>Magnoliopsida</taxon>
        <taxon>eudicotyledons</taxon>
        <taxon>Gunneridae</taxon>
        <taxon>Pentapetalae</taxon>
        <taxon>asterids</taxon>
        <taxon>Ericales</taxon>
        <taxon>Ericaceae</taxon>
        <taxon>Ericoideae</taxon>
        <taxon>Rhodoreae</taxon>
        <taxon>Rhododendron</taxon>
    </lineage>
</organism>
<dbReference type="EMBL" id="JACTNZ010000002">
    <property type="protein sequence ID" value="KAG5562030.1"/>
    <property type="molecule type" value="Genomic_DNA"/>
</dbReference>
<evidence type="ECO:0000313" key="2">
    <source>
        <dbReference type="EMBL" id="KAG5562030.1"/>
    </source>
</evidence>
<comment type="caution">
    <text evidence="2">The sequence shown here is derived from an EMBL/GenBank/DDBJ whole genome shotgun (WGS) entry which is preliminary data.</text>
</comment>
<evidence type="ECO:0000313" key="3">
    <source>
        <dbReference type="Proteomes" id="UP000823749"/>
    </source>
</evidence>
<feature type="transmembrane region" description="Helical" evidence="1">
    <location>
        <begin position="99"/>
        <end position="118"/>
    </location>
</feature>
<evidence type="ECO:0000256" key="1">
    <source>
        <dbReference type="SAM" id="Phobius"/>
    </source>
</evidence>
<feature type="transmembrane region" description="Helical" evidence="1">
    <location>
        <begin position="33"/>
        <end position="66"/>
    </location>
</feature>
<reference evidence="2" key="1">
    <citation type="submission" date="2020-08" db="EMBL/GenBank/DDBJ databases">
        <title>Plant Genome Project.</title>
        <authorList>
            <person name="Zhang R.-G."/>
        </authorList>
    </citation>
    <scope>NUCLEOTIDE SEQUENCE</scope>
    <source>
        <strain evidence="2">WSP0</strain>
        <tissue evidence="2">Leaf</tissue>
    </source>
</reference>
<name>A0AAV6LAC6_9ERIC</name>
<keyword evidence="1" id="KW-0812">Transmembrane</keyword>
<accession>A0AAV6LAC6</accession>
<proteinExistence type="predicted"/>
<keyword evidence="3" id="KW-1185">Reference proteome</keyword>